<evidence type="ECO:0000256" key="1">
    <source>
        <dbReference type="SAM" id="SignalP"/>
    </source>
</evidence>
<name>A0A2W4XSP0_9CYAN</name>
<keyword evidence="1" id="KW-0732">Signal</keyword>
<organism evidence="2 3">
    <name type="scientific">Phormidesmis priestleyi</name>
    <dbReference type="NCBI Taxonomy" id="268141"/>
    <lineage>
        <taxon>Bacteria</taxon>
        <taxon>Bacillati</taxon>
        <taxon>Cyanobacteriota</taxon>
        <taxon>Cyanophyceae</taxon>
        <taxon>Leptolyngbyales</taxon>
        <taxon>Leptolyngbyaceae</taxon>
        <taxon>Phormidesmis</taxon>
    </lineage>
</organism>
<evidence type="ECO:0000313" key="2">
    <source>
        <dbReference type="EMBL" id="PZO57449.1"/>
    </source>
</evidence>
<dbReference type="EMBL" id="QBMP01000051">
    <property type="protein sequence ID" value="PZO57449.1"/>
    <property type="molecule type" value="Genomic_DNA"/>
</dbReference>
<proteinExistence type="predicted"/>
<reference evidence="2 3" key="2">
    <citation type="submission" date="2018-06" db="EMBL/GenBank/DDBJ databases">
        <title>Metagenomic assembly of (sub)arctic Cyanobacteria and their associated microbiome from non-axenic cultures.</title>
        <authorList>
            <person name="Baurain D."/>
        </authorList>
    </citation>
    <scope>NUCLEOTIDE SEQUENCE [LARGE SCALE GENOMIC DNA]</scope>
    <source>
        <strain evidence="2">ULC027bin1</strain>
    </source>
</reference>
<dbReference type="Proteomes" id="UP000249794">
    <property type="component" value="Unassembled WGS sequence"/>
</dbReference>
<gene>
    <name evidence="2" type="ORF">DCF15_07085</name>
</gene>
<sequence>MTIKRIRILLALFLVSLSVALLSAGFSYAQESGLGYSEAPFALIENISEATGETPFKAIQAASADDEEIFQDKLVEQGSYALLSLTFNDIGVSAVARQNADGQWQFVCRAGGLMQPEELEQRCGVPAATAAQLYADFLNTPATR</sequence>
<comment type="caution">
    <text evidence="2">The sequence shown here is derived from an EMBL/GenBank/DDBJ whole genome shotgun (WGS) entry which is preliminary data.</text>
</comment>
<dbReference type="AlphaFoldDB" id="A0A2W4XSP0"/>
<accession>A0A2W4XSP0</accession>
<feature type="chain" id="PRO_5015860878" evidence="1">
    <location>
        <begin position="30"/>
        <end position="144"/>
    </location>
</feature>
<feature type="signal peptide" evidence="1">
    <location>
        <begin position="1"/>
        <end position="29"/>
    </location>
</feature>
<protein>
    <submittedName>
        <fullName evidence="2">Uncharacterized protein</fullName>
    </submittedName>
</protein>
<reference evidence="3" key="1">
    <citation type="submission" date="2018-04" db="EMBL/GenBank/DDBJ databases">
        <authorList>
            <person name="Cornet L."/>
        </authorList>
    </citation>
    <scope>NUCLEOTIDE SEQUENCE [LARGE SCALE GENOMIC DNA]</scope>
</reference>
<evidence type="ECO:0000313" key="3">
    <source>
        <dbReference type="Proteomes" id="UP000249794"/>
    </source>
</evidence>